<keyword evidence="3" id="KW-1185">Reference proteome</keyword>
<dbReference type="RefSeq" id="WP_218089951.1">
    <property type="nucleotide sequence ID" value="NZ_CAJVAS010000001.1"/>
</dbReference>
<dbReference type="PANTHER" id="PTHR21310">
    <property type="entry name" value="AMINOGLYCOSIDE PHOSPHOTRANSFERASE-RELATED-RELATED"/>
    <property type="match status" value="1"/>
</dbReference>
<dbReference type="EMBL" id="CAJVAS010000001">
    <property type="protein sequence ID" value="CAG7597082.1"/>
    <property type="molecule type" value="Genomic_DNA"/>
</dbReference>
<dbReference type="InterPro" id="IPR002575">
    <property type="entry name" value="Aminoglycoside_PTrfase"/>
</dbReference>
<gene>
    <name evidence="2" type="ORF">PAESOLCIP111_00116</name>
</gene>
<feature type="domain" description="Aminoglycoside phosphotransferase" evidence="1">
    <location>
        <begin position="29"/>
        <end position="258"/>
    </location>
</feature>
<organism evidence="2 3">
    <name type="scientific">Paenibacillus solanacearum</name>
    <dbReference type="NCBI Taxonomy" id="2048548"/>
    <lineage>
        <taxon>Bacteria</taxon>
        <taxon>Bacillati</taxon>
        <taxon>Bacillota</taxon>
        <taxon>Bacilli</taxon>
        <taxon>Bacillales</taxon>
        <taxon>Paenibacillaceae</taxon>
        <taxon>Paenibacillus</taxon>
    </lineage>
</organism>
<evidence type="ECO:0000313" key="2">
    <source>
        <dbReference type="EMBL" id="CAG7597082.1"/>
    </source>
</evidence>
<dbReference type="Pfam" id="PF01636">
    <property type="entry name" value="APH"/>
    <property type="match status" value="1"/>
</dbReference>
<name>A0A916JTA4_9BACL</name>
<proteinExistence type="predicted"/>
<evidence type="ECO:0000313" key="3">
    <source>
        <dbReference type="Proteomes" id="UP000693672"/>
    </source>
</evidence>
<dbReference type="AlphaFoldDB" id="A0A916JTA4"/>
<accession>A0A916JTA4</accession>
<protein>
    <recommendedName>
        <fullName evidence="1">Aminoglycoside phosphotransferase domain-containing protein</fullName>
    </recommendedName>
</protein>
<sequence length="310" mass="35598">MTAYTKPTVEIHEVEVVLRKHFGSQLTRITSLTGGNLSTVFSFMLLDKEYVIKFSDLAGGFKTEKFISTLLSSQGIPFPLCVGLGSFKSLNYLISEKIIGHSLKDCSYEQQRRMIPDVIQILTRMNHVKLGTTKGYGKINSSGNGTYTSWKEYIIASYAEEQAGSFWEGWHRLFKTSCLEKDVFDECYNRLLAYSIYNEPHRYFIHGDFHQSNILSNGQQITGVIDSNGKYGDFLVDLASLDRHLKTRLNLDVVQRYQDYQQQLDIAIPHFTERLIGAKYYNGLIGLRFYAMMGWNDSYFELRDDLLSLI</sequence>
<reference evidence="2" key="1">
    <citation type="submission" date="2021-06" db="EMBL/GenBank/DDBJ databases">
        <authorList>
            <person name="Criscuolo A."/>
        </authorList>
    </citation>
    <scope>NUCLEOTIDE SEQUENCE</scope>
    <source>
        <strain evidence="2">CIP111600</strain>
    </source>
</reference>
<dbReference type="PANTHER" id="PTHR21310:SF15">
    <property type="entry name" value="AMINOGLYCOSIDE PHOSPHOTRANSFERASE DOMAIN-CONTAINING PROTEIN"/>
    <property type="match status" value="1"/>
</dbReference>
<comment type="caution">
    <text evidence="2">The sequence shown here is derived from an EMBL/GenBank/DDBJ whole genome shotgun (WGS) entry which is preliminary data.</text>
</comment>
<dbReference type="InterPro" id="IPR051678">
    <property type="entry name" value="AGP_Transferase"/>
</dbReference>
<dbReference type="Proteomes" id="UP000693672">
    <property type="component" value="Unassembled WGS sequence"/>
</dbReference>
<evidence type="ECO:0000259" key="1">
    <source>
        <dbReference type="Pfam" id="PF01636"/>
    </source>
</evidence>